<evidence type="ECO:0000313" key="1">
    <source>
        <dbReference type="EMBL" id="CAI6368146.1"/>
    </source>
</evidence>
<keyword evidence="2" id="KW-1185">Reference proteome</keyword>
<dbReference type="AlphaFoldDB" id="A0AAV0XJ57"/>
<proteinExistence type="predicted"/>
<accession>A0AAV0XJ57</accession>
<name>A0AAV0XJ57_9HEMI</name>
<reference evidence="1 2" key="1">
    <citation type="submission" date="2023-01" db="EMBL/GenBank/DDBJ databases">
        <authorList>
            <person name="Whitehead M."/>
        </authorList>
    </citation>
    <scope>NUCLEOTIDE SEQUENCE [LARGE SCALE GENOMIC DNA]</scope>
</reference>
<sequence length="89" mass="10340">MSQLNDGLTPTRTARVKFMNNSFKIKSSQDKLDLELITIKGFLLRCSHSVSGYEARMRNWTTLVHRRCLAENRHEARAADNRMNNQSEE</sequence>
<comment type="caution">
    <text evidence="1">The sequence shown here is derived from an EMBL/GenBank/DDBJ whole genome shotgun (WGS) entry which is preliminary data.</text>
</comment>
<dbReference type="Proteomes" id="UP001160148">
    <property type="component" value="Unassembled WGS sequence"/>
</dbReference>
<organism evidence="1 2">
    <name type="scientific">Macrosiphum euphorbiae</name>
    <name type="common">potato aphid</name>
    <dbReference type="NCBI Taxonomy" id="13131"/>
    <lineage>
        <taxon>Eukaryota</taxon>
        <taxon>Metazoa</taxon>
        <taxon>Ecdysozoa</taxon>
        <taxon>Arthropoda</taxon>
        <taxon>Hexapoda</taxon>
        <taxon>Insecta</taxon>
        <taxon>Pterygota</taxon>
        <taxon>Neoptera</taxon>
        <taxon>Paraneoptera</taxon>
        <taxon>Hemiptera</taxon>
        <taxon>Sternorrhyncha</taxon>
        <taxon>Aphidomorpha</taxon>
        <taxon>Aphidoidea</taxon>
        <taxon>Aphididae</taxon>
        <taxon>Macrosiphini</taxon>
        <taxon>Macrosiphum</taxon>
    </lineage>
</organism>
<protein>
    <submittedName>
        <fullName evidence="1">Uncharacterized protein</fullName>
    </submittedName>
</protein>
<dbReference type="EMBL" id="CARXXK010000005">
    <property type="protein sequence ID" value="CAI6368146.1"/>
    <property type="molecule type" value="Genomic_DNA"/>
</dbReference>
<gene>
    <name evidence="1" type="ORF">MEUPH1_LOCUS22539</name>
</gene>
<evidence type="ECO:0000313" key="2">
    <source>
        <dbReference type="Proteomes" id="UP001160148"/>
    </source>
</evidence>